<keyword evidence="4" id="KW-0548">Nucleotidyltransferase</keyword>
<evidence type="ECO:0000256" key="7">
    <source>
        <dbReference type="ARBA" id="ARBA00022840"/>
    </source>
</evidence>
<dbReference type="SUPFAM" id="SSF81301">
    <property type="entry name" value="Nucleotidyltransferase"/>
    <property type="match status" value="1"/>
</dbReference>
<dbReference type="Gene3D" id="3.30.460.10">
    <property type="entry name" value="Beta Polymerase, domain 2"/>
    <property type="match status" value="1"/>
</dbReference>
<keyword evidence="3" id="KW-0808">Transferase</keyword>
<dbReference type="Pfam" id="PF01909">
    <property type="entry name" value="NTP_transf_2"/>
    <property type="match status" value="1"/>
</dbReference>
<keyword evidence="7" id="KW-0067">ATP-binding</keyword>
<accession>A0A0F9APD8</accession>
<keyword evidence="8" id="KW-0460">Magnesium</keyword>
<dbReference type="GO" id="GO:0046872">
    <property type="term" value="F:metal ion binding"/>
    <property type="evidence" value="ECO:0007669"/>
    <property type="project" value="UniProtKB-KW"/>
</dbReference>
<evidence type="ECO:0000256" key="3">
    <source>
        <dbReference type="ARBA" id="ARBA00022679"/>
    </source>
</evidence>
<dbReference type="PANTHER" id="PTHR33571">
    <property type="entry name" value="SSL8005 PROTEIN"/>
    <property type="match status" value="1"/>
</dbReference>
<proteinExistence type="inferred from homology"/>
<keyword evidence="5" id="KW-0479">Metal-binding</keyword>
<dbReference type="InterPro" id="IPR043519">
    <property type="entry name" value="NT_sf"/>
</dbReference>
<dbReference type="EMBL" id="LAZR01041645">
    <property type="protein sequence ID" value="KKL11464.1"/>
    <property type="molecule type" value="Genomic_DNA"/>
</dbReference>
<dbReference type="GO" id="GO:0005524">
    <property type="term" value="F:ATP binding"/>
    <property type="evidence" value="ECO:0007669"/>
    <property type="project" value="UniProtKB-KW"/>
</dbReference>
<reference evidence="11" key="1">
    <citation type="journal article" date="2015" name="Nature">
        <title>Complex archaea that bridge the gap between prokaryotes and eukaryotes.</title>
        <authorList>
            <person name="Spang A."/>
            <person name="Saw J.H."/>
            <person name="Jorgensen S.L."/>
            <person name="Zaremba-Niedzwiedzka K."/>
            <person name="Martijn J."/>
            <person name="Lind A.E."/>
            <person name="van Eijk R."/>
            <person name="Schleper C."/>
            <person name="Guy L."/>
            <person name="Ettema T.J."/>
        </authorList>
    </citation>
    <scope>NUCLEOTIDE SEQUENCE</scope>
</reference>
<keyword evidence="6" id="KW-0547">Nucleotide-binding</keyword>
<evidence type="ECO:0000256" key="2">
    <source>
        <dbReference type="ARBA" id="ARBA00022649"/>
    </source>
</evidence>
<evidence type="ECO:0000256" key="5">
    <source>
        <dbReference type="ARBA" id="ARBA00022723"/>
    </source>
</evidence>
<dbReference type="InterPro" id="IPR002934">
    <property type="entry name" value="Polymerase_NTP_transf_dom"/>
</dbReference>
<evidence type="ECO:0000259" key="10">
    <source>
        <dbReference type="Pfam" id="PF01909"/>
    </source>
</evidence>
<evidence type="ECO:0000313" key="11">
    <source>
        <dbReference type="EMBL" id="KKL11464.1"/>
    </source>
</evidence>
<comment type="cofactor">
    <cofactor evidence="1">
        <name>Mg(2+)</name>
        <dbReference type="ChEBI" id="CHEBI:18420"/>
    </cofactor>
</comment>
<dbReference type="PANTHER" id="PTHR33571:SF19">
    <property type="entry name" value="PROTEIN ADENYLYLTRANSFERASE MJ0128-RELATED"/>
    <property type="match status" value="1"/>
</dbReference>
<name>A0A0F9APD8_9ZZZZ</name>
<gene>
    <name evidence="11" type="ORF">LCGC14_2545580</name>
</gene>
<comment type="caution">
    <text evidence="11">The sequence shown here is derived from an EMBL/GenBank/DDBJ whole genome shotgun (WGS) entry which is preliminary data.</text>
</comment>
<evidence type="ECO:0000256" key="6">
    <source>
        <dbReference type="ARBA" id="ARBA00022741"/>
    </source>
</evidence>
<evidence type="ECO:0000256" key="8">
    <source>
        <dbReference type="ARBA" id="ARBA00022842"/>
    </source>
</evidence>
<feature type="domain" description="Polymerase nucleotidyl transferase" evidence="10">
    <location>
        <begin position="16"/>
        <end position="100"/>
    </location>
</feature>
<dbReference type="CDD" id="cd05403">
    <property type="entry name" value="NT_KNTase_like"/>
    <property type="match status" value="1"/>
</dbReference>
<comment type="similarity">
    <text evidence="9">Belongs to the MntA antitoxin family.</text>
</comment>
<dbReference type="InterPro" id="IPR052038">
    <property type="entry name" value="Type-VII_TA_antitoxin"/>
</dbReference>
<evidence type="ECO:0000256" key="9">
    <source>
        <dbReference type="ARBA" id="ARBA00038276"/>
    </source>
</evidence>
<evidence type="ECO:0000256" key="4">
    <source>
        <dbReference type="ARBA" id="ARBA00022695"/>
    </source>
</evidence>
<evidence type="ECO:0000256" key="1">
    <source>
        <dbReference type="ARBA" id="ARBA00001946"/>
    </source>
</evidence>
<organism evidence="11">
    <name type="scientific">marine sediment metagenome</name>
    <dbReference type="NCBI Taxonomy" id="412755"/>
    <lineage>
        <taxon>unclassified sequences</taxon>
        <taxon>metagenomes</taxon>
        <taxon>ecological metagenomes</taxon>
    </lineage>
</organism>
<dbReference type="AlphaFoldDB" id="A0A0F9APD8"/>
<sequence>MTQTKVLNLKKITNILKEYKEKLKEKYGVKEIGIFGSYVREEDKGKSDLDILVEFEEDAKIGLLKFVNMENYLSELTGVKVDLVEKSALKPRIGKHILKEVAPL</sequence>
<keyword evidence="2" id="KW-1277">Toxin-antitoxin system</keyword>
<protein>
    <recommendedName>
        <fullName evidence="10">Polymerase nucleotidyl transferase domain-containing protein</fullName>
    </recommendedName>
</protein>
<dbReference type="GO" id="GO:0016779">
    <property type="term" value="F:nucleotidyltransferase activity"/>
    <property type="evidence" value="ECO:0007669"/>
    <property type="project" value="UniProtKB-KW"/>
</dbReference>